<evidence type="ECO:0000313" key="4">
    <source>
        <dbReference type="Proteomes" id="UP001293254"/>
    </source>
</evidence>
<protein>
    <submittedName>
        <fullName evidence="3">Pentatricopeptide repeat-containing protein</fullName>
    </submittedName>
</protein>
<dbReference type="Proteomes" id="UP001293254">
    <property type="component" value="Unassembled WGS sequence"/>
</dbReference>
<accession>A0AAE1YMD5</accession>
<dbReference type="GO" id="GO:0009451">
    <property type="term" value="P:RNA modification"/>
    <property type="evidence" value="ECO:0007669"/>
    <property type="project" value="InterPro"/>
</dbReference>
<keyword evidence="4" id="KW-1185">Reference proteome</keyword>
<keyword evidence="1" id="KW-0677">Repeat</keyword>
<reference evidence="3" key="1">
    <citation type="submission" date="2020-06" db="EMBL/GenBank/DDBJ databases">
        <authorList>
            <person name="Li T."/>
            <person name="Hu X."/>
            <person name="Zhang T."/>
            <person name="Song X."/>
            <person name="Zhang H."/>
            <person name="Dai N."/>
            <person name="Sheng W."/>
            <person name="Hou X."/>
            <person name="Wei L."/>
        </authorList>
    </citation>
    <scope>NUCLEOTIDE SEQUENCE</scope>
    <source>
        <strain evidence="3">3651</strain>
        <tissue evidence="3">Leaf</tissue>
    </source>
</reference>
<sequence length="162" mass="18062">MLQSTAHKQILQQPFSSPDSRIKETQISQFSEILDLKFSRKCKNLAQVHQVHGQVIVNGLIKDLSFANEILYGYTLHRALQSASALFCGITEKNAVSWSVMIGGYAKADDCFNCYSTFREYMRSGDRPDNYTLPVVIRMSSSSQPSANSSNVHVHGILSNSL</sequence>
<dbReference type="AlphaFoldDB" id="A0AAE1YMD5"/>
<dbReference type="GO" id="GO:0003723">
    <property type="term" value="F:RNA binding"/>
    <property type="evidence" value="ECO:0007669"/>
    <property type="project" value="InterPro"/>
</dbReference>
<dbReference type="PANTHER" id="PTHR47926">
    <property type="entry name" value="PENTATRICOPEPTIDE REPEAT-CONTAINING PROTEIN"/>
    <property type="match status" value="1"/>
</dbReference>
<evidence type="ECO:0000256" key="1">
    <source>
        <dbReference type="ARBA" id="ARBA00022737"/>
    </source>
</evidence>
<dbReference type="EMBL" id="JACGWO010000003">
    <property type="protein sequence ID" value="KAK4432578.1"/>
    <property type="molecule type" value="Genomic_DNA"/>
</dbReference>
<dbReference type="PROSITE" id="PS51375">
    <property type="entry name" value="PPR"/>
    <property type="match status" value="1"/>
</dbReference>
<dbReference type="Gene3D" id="1.25.40.10">
    <property type="entry name" value="Tetratricopeptide repeat domain"/>
    <property type="match status" value="1"/>
</dbReference>
<reference evidence="3" key="2">
    <citation type="journal article" date="2024" name="Plant">
        <title>Genomic evolution and insights into agronomic trait innovations of Sesamum species.</title>
        <authorList>
            <person name="Miao H."/>
            <person name="Wang L."/>
            <person name="Qu L."/>
            <person name="Liu H."/>
            <person name="Sun Y."/>
            <person name="Le M."/>
            <person name="Wang Q."/>
            <person name="Wei S."/>
            <person name="Zheng Y."/>
            <person name="Lin W."/>
            <person name="Duan Y."/>
            <person name="Cao H."/>
            <person name="Xiong S."/>
            <person name="Wang X."/>
            <person name="Wei L."/>
            <person name="Li C."/>
            <person name="Ma Q."/>
            <person name="Ju M."/>
            <person name="Zhao R."/>
            <person name="Li G."/>
            <person name="Mu C."/>
            <person name="Tian Q."/>
            <person name="Mei H."/>
            <person name="Zhang T."/>
            <person name="Gao T."/>
            <person name="Zhang H."/>
        </authorList>
    </citation>
    <scope>NUCLEOTIDE SEQUENCE</scope>
    <source>
        <strain evidence="3">3651</strain>
    </source>
</reference>
<name>A0AAE1YMD5_9LAMI</name>
<dbReference type="InterPro" id="IPR011990">
    <property type="entry name" value="TPR-like_helical_dom_sf"/>
</dbReference>
<dbReference type="InterPro" id="IPR046960">
    <property type="entry name" value="PPR_At4g14850-like_plant"/>
</dbReference>
<organism evidence="3 4">
    <name type="scientific">Sesamum alatum</name>
    <dbReference type="NCBI Taxonomy" id="300844"/>
    <lineage>
        <taxon>Eukaryota</taxon>
        <taxon>Viridiplantae</taxon>
        <taxon>Streptophyta</taxon>
        <taxon>Embryophyta</taxon>
        <taxon>Tracheophyta</taxon>
        <taxon>Spermatophyta</taxon>
        <taxon>Magnoliopsida</taxon>
        <taxon>eudicotyledons</taxon>
        <taxon>Gunneridae</taxon>
        <taxon>Pentapetalae</taxon>
        <taxon>asterids</taxon>
        <taxon>lamiids</taxon>
        <taxon>Lamiales</taxon>
        <taxon>Pedaliaceae</taxon>
        <taxon>Sesamum</taxon>
    </lineage>
</organism>
<gene>
    <name evidence="3" type="ORF">Salat_1020000</name>
</gene>
<comment type="caution">
    <text evidence="3">The sequence shown here is derived from an EMBL/GenBank/DDBJ whole genome shotgun (WGS) entry which is preliminary data.</text>
</comment>
<evidence type="ECO:0000256" key="2">
    <source>
        <dbReference type="PROSITE-ProRule" id="PRU00708"/>
    </source>
</evidence>
<feature type="repeat" description="PPR" evidence="2">
    <location>
        <begin position="94"/>
        <end position="128"/>
    </location>
</feature>
<proteinExistence type="predicted"/>
<dbReference type="InterPro" id="IPR002885">
    <property type="entry name" value="PPR_rpt"/>
</dbReference>
<evidence type="ECO:0000313" key="3">
    <source>
        <dbReference type="EMBL" id="KAK4432578.1"/>
    </source>
</evidence>